<evidence type="ECO:0000313" key="2">
    <source>
        <dbReference type="Proteomes" id="UP000318384"/>
    </source>
</evidence>
<dbReference type="EMBL" id="CP037422">
    <property type="protein sequence ID" value="QDU10752.1"/>
    <property type="molecule type" value="Genomic_DNA"/>
</dbReference>
<dbReference type="Proteomes" id="UP000318384">
    <property type="component" value="Chromosome"/>
</dbReference>
<name>A0A517WZS5_9PLAN</name>
<sequence length="114" mass="12154">MPNSNPACNPPSDVTCDPAKLNELVERFPDLCLDASKFEPNDPETTLLGVGGAGTSWQGLSGRYNYGLVCSGEDTWKVGWDEIFPPWSSGSENATGGSFPNLIFPNFSTTGGFC</sequence>
<protein>
    <submittedName>
        <fullName evidence="1">Uncharacterized protein</fullName>
    </submittedName>
</protein>
<dbReference type="OrthoDB" id="302859at2"/>
<reference evidence="1 2" key="1">
    <citation type="submission" date="2019-03" db="EMBL/GenBank/DDBJ databases">
        <title>Deep-cultivation of Planctomycetes and their phenomic and genomic characterization uncovers novel biology.</title>
        <authorList>
            <person name="Wiegand S."/>
            <person name="Jogler M."/>
            <person name="Boedeker C."/>
            <person name="Pinto D."/>
            <person name="Vollmers J."/>
            <person name="Rivas-Marin E."/>
            <person name="Kohn T."/>
            <person name="Peeters S.H."/>
            <person name="Heuer A."/>
            <person name="Rast P."/>
            <person name="Oberbeckmann S."/>
            <person name="Bunk B."/>
            <person name="Jeske O."/>
            <person name="Meyerdierks A."/>
            <person name="Storesund J.E."/>
            <person name="Kallscheuer N."/>
            <person name="Luecker S."/>
            <person name="Lage O.M."/>
            <person name="Pohl T."/>
            <person name="Merkel B.J."/>
            <person name="Hornburger P."/>
            <person name="Mueller R.-W."/>
            <person name="Bruemmer F."/>
            <person name="Labrenz M."/>
            <person name="Spormann A.M."/>
            <person name="Op den Camp H."/>
            <person name="Overmann J."/>
            <person name="Amann R."/>
            <person name="Jetten M.S.M."/>
            <person name="Mascher T."/>
            <person name="Medema M.H."/>
            <person name="Devos D.P."/>
            <person name="Kaster A.-K."/>
            <person name="Ovreas L."/>
            <person name="Rohde M."/>
            <person name="Galperin M.Y."/>
            <person name="Jogler C."/>
        </authorList>
    </citation>
    <scope>NUCLEOTIDE SEQUENCE [LARGE SCALE GENOMIC DNA]</scope>
    <source>
        <strain evidence="1 2">V202</strain>
    </source>
</reference>
<dbReference type="RefSeq" id="WP_145178645.1">
    <property type="nucleotide sequence ID" value="NZ_CP037422.1"/>
</dbReference>
<dbReference type="AlphaFoldDB" id="A0A517WZS5"/>
<organism evidence="1 2">
    <name type="scientific">Gimesia aquarii</name>
    <dbReference type="NCBI Taxonomy" id="2527964"/>
    <lineage>
        <taxon>Bacteria</taxon>
        <taxon>Pseudomonadati</taxon>
        <taxon>Planctomycetota</taxon>
        <taxon>Planctomycetia</taxon>
        <taxon>Planctomycetales</taxon>
        <taxon>Planctomycetaceae</taxon>
        <taxon>Gimesia</taxon>
    </lineage>
</organism>
<proteinExistence type="predicted"/>
<evidence type="ECO:0000313" key="1">
    <source>
        <dbReference type="EMBL" id="QDU10752.1"/>
    </source>
</evidence>
<accession>A0A517WZS5</accession>
<keyword evidence="2" id="KW-1185">Reference proteome</keyword>
<gene>
    <name evidence="1" type="ORF">V202x_41640</name>
</gene>